<name>A0A1S9WX04_9BACI</name>
<dbReference type="Proteomes" id="UP000195321">
    <property type="component" value="Unassembled WGS sequence"/>
</dbReference>
<evidence type="ECO:0000313" key="4">
    <source>
        <dbReference type="Proteomes" id="UP000195321"/>
    </source>
</evidence>
<keyword evidence="1" id="KW-0472">Membrane</keyword>
<evidence type="ECO:0000313" key="3">
    <source>
        <dbReference type="EMBL" id="PHE90856.1"/>
    </source>
</evidence>
<proteinExistence type="predicted"/>
<sequence>MNEVFIMRFFKGCFWGLLLVIPFWIIVIWLIAKWWSV</sequence>
<accession>C3ANL3</accession>
<organism evidence="2 4">
    <name type="scientific">Bacillus pseudomycoides</name>
    <dbReference type="NCBI Taxonomy" id="64104"/>
    <lineage>
        <taxon>Bacteria</taxon>
        <taxon>Bacillati</taxon>
        <taxon>Bacillota</taxon>
        <taxon>Bacilli</taxon>
        <taxon>Bacillales</taxon>
        <taxon>Bacillaceae</taxon>
        <taxon>Bacillus</taxon>
        <taxon>Bacillus cereus group</taxon>
    </lineage>
</organism>
<protein>
    <submittedName>
        <fullName evidence="2">Uncharacterized protein</fullName>
    </submittedName>
</protein>
<dbReference type="EMBL" id="NUTL01000111">
    <property type="protein sequence ID" value="PHE90856.1"/>
    <property type="molecule type" value="Genomic_DNA"/>
</dbReference>
<comment type="caution">
    <text evidence="2">The sequence shown here is derived from an EMBL/GenBank/DDBJ whole genome shotgun (WGS) entry which is preliminary data.</text>
</comment>
<dbReference type="AlphaFoldDB" id="A0A1S9WX04"/>
<evidence type="ECO:0000256" key="1">
    <source>
        <dbReference type="SAM" id="Phobius"/>
    </source>
</evidence>
<reference evidence="3 5" key="2">
    <citation type="submission" date="2017-09" db="EMBL/GenBank/DDBJ databases">
        <title>Large-scale bioinformatics analysis of Bacillus genomes uncovers conserved roles of natural products in bacterial physiology.</title>
        <authorList>
            <consortium name="Agbiome Team Llc"/>
            <person name="Bleich R.M."/>
            <person name="Grubbs K.J."/>
            <person name="Santa Maria K.C."/>
            <person name="Allen S.E."/>
            <person name="Farag S."/>
            <person name="Shank E.A."/>
            <person name="Bowers A."/>
        </authorList>
    </citation>
    <scope>NUCLEOTIDE SEQUENCE [LARGE SCALE GENOMIC DNA]</scope>
    <source>
        <strain evidence="3 5">AFS037265</strain>
    </source>
</reference>
<dbReference type="Proteomes" id="UP000221918">
    <property type="component" value="Unassembled WGS sequence"/>
</dbReference>
<reference evidence="2 4" key="1">
    <citation type="submission" date="2017-02" db="EMBL/GenBank/DDBJ databases">
        <title>Bacillus pseudomycoides isolate FSL K6-0042.</title>
        <authorList>
            <person name="Kovac J."/>
        </authorList>
    </citation>
    <scope>NUCLEOTIDE SEQUENCE [LARGE SCALE GENOMIC DNA]</scope>
    <source>
        <strain evidence="2 4">FSL K6-0042</strain>
    </source>
</reference>
<keyword evidence="1" id="KW-0812">Transmembrane</keyword>
<evidence type="ECO:0000313" key="2">
    <source>
        <dbReference type="EMBL" id="OUM47819.1"/>
    </source>
</evidence>
<feature type="transmembrane region" description="Helical" evidence="1">
    <location>
        <begin position="12"/>
        <end position="32"/>
    </location>
</feature>
<dbReference type="EMBL" id="MWPX01000018">
    <property type="protein sequence ID" value="OUM47819.1"/>
    <property type="molecule type" value="Genomic_DNA"/>
</dbReference>
<accession>A0A2C0V7Y0</accession>
<accession>A0A1S9WX04</accession>
<evidence type="ECO:0000313" key="5">
    <source>
        <dbReference type="Proteomes" id="UP000221918"/>
    </source>
</evidence>
<gene>
    <name evidence="2" type="ORF">BW425_15930</name>
    <name evidence="3" type="ORF">COF81_22990</name>
</gene>
<keyword evidence="1" id="KW-1133">Transmembrane helix</keyword>